<keyword evidence="5" id="KW-0677">Repeat</keyword>
<dbReference type="EMBL" id="KQ435715">
    <property type="protein sequence ID" value="KOX79097.1"/>
    <property type="molecule type" value="Genomic_DNA"/>
</dbReference>
<dbReference type="InterPro" id="IPR036028">
    <property type="entry name" value="SH3-like_dom_sf"/>
</dbReference>
<feature type="compositionally biased region" description="Gly residues" evidence="10">
    <location>
        <begin position="1"/>
        <end position="11"/>
    </location>
</feature>
<evidence type="ECO:0000256" key="10">
    <source>
        <dbReference type="SAM" id="MobiDB-lite"/>
    </source>
</evidence>
<evidence type="ECO:0000313" key="17">
    <source>
        <dbReference type="Proteomes" id="UP000053105"/>
    </source>
</evidence>
<feature type="domain" description="DH" evidence="14">
    <location>
        <begin position="61"/>
        <end position="239"/>
    </location>
</feature>
<dbReference type="Gene3D" id="2.30.30.40">
    <property type="entry name" value="SH3 Domains"/>
    <property type="match status" value="1"/>
</dbReference>
<dbReference type="CDD" id="cd20810">
    <property type="entry name" value="C1_VAV"/>
    <property type="match status" value="1"/>
</dbReference>
<dbReference type="Pfam" id="PF22697">
    <property type="entry name" value="SOS1_NGEF_PH"/>
    <property type="match status" value="1"/>
</dbReference>
<dbReference type="InterPro" id="IPR011993">
    <property type="entry name" value="PH-like_dom_sf"/>
</dbReference>
<dbReference type="SUPFAM" id="SSF50044">
    <property type="entry name" value="SH3-domain"/>
    <property type="match status" value="1"/>
</dbReference>
<dbReference type="GO" id="GO:0005737">
    <property type="term" value="C:cytoplasm"/>
    <property type="evidence" value="ECO:0007669"/>
    <property type="project" value="TreeGrafter"/>
</dbReference>
<dbReference type="PROSITE" id="PS50002">
    <property type="entry name" value="SH3"/>
    <property type="match status" value="1"/>
</dbReference>
<evidence type="ECO:0000256" key="7">
    <source>
        <dbReference type="ARBA" id="ARBA00022999"/>
    </source>
</evidence>
<dbReference type="PRINTS" id="PR00452">
    <property type="entry name" value="SH3DOMAIN"/>
</dbReference>
<dbReference type="PANTHER" id="PTHR45818">
    <property type="entry name" value="PROTEIN VAV"/>
    <property type="match status" value="1"/>
</dbReference>
<evidence type="ECO:0000256" key="9">
    <source>
        <dbReference type="PROSITE-ProRule" id="PRU00192"/>
    </source>
</evidence>
<dbReference type="SMART" id="SM00109">
    <property type="entry name" value="C1"/>
    <property type="match status" value="1"/>
</dbReference>
<dbReference type="SMART" id="SM00326">
    <property type="entry name" value="SH3"/>
    <property type="match status" value="1"/>
</dbReference>
<feature type="domain" description="Phorbol-ester/DAG-type" evidence="15">
    <location>
        <begin position="388"/>
        <end position="438"/>
    </location>
</feature>
<dbReference type="InterPro" id="IPR055251">
    <property type="entry name" value="SOS1_NGEF_PH"/>
</dbReference>
<evidence type="ECO:0000259" key="15">
    <source>
        <dbReference type="PROSITE" id="PS50081"/>
    </source>
</evidence>
<feature type="compositionally biased region" description="Acidic residues" evidence="10">
    <location>
        <begin position="12"/>
        <end position="22"/>
    </location>
</feature>
<dbReference type="GO" id="GO:0009653">
    <property type="term" value="P:anatomical structure morphogenesis"/>
    <property type="evidence" value="ECO:0007669"/>
    <property type="project" value="UniProtKB-ARBA"/>
</dbReference>
<sequence>MREGNEAGGGGDNEDPVGEEDGYGAYCSHVQSEEIYQDLCSLHLPPPPSVAQDGAICGGEKRDYVIQELVETERNYSDVLNSLLKHFARPLSPLLRPEDSARIFFGIKELAEIHAGFHSQLRKARTGAALAQVFLDWREKFLIYGDYCANLTIAQSTLQEACVRYELVNQEVIRCQQEANNGKFKLRDILSVPMQRILKYHLLLDKLVEETPCDWLEDRRQLGKAREVMVDIAQYINEIKRDSDTLDIIKDIQASIIDWDVPEDVQLKDFGRLLRDGELKVKAHGDQRVKARYAFVFEQVVLICKAGRGEQYCYRETLRLDDYRLEDHTGRRTLGRDSRWSYQWLLVHKQEYTAYTLYARTEEQKQMWIKALQDAMDNVNPAACRNTNHKFKLTTFDTPRSCQRCGKFLKGRIFQGYRCETCRYAVHKQCIAHSGREMGRDTASNKLEPREDGTYMLRVRPAGQPRLKHETNYALSIKADGTVKHIRVFKRNVDGADVYYLSESRFFKSVVELVEYYERASLSENFEKLDQRLLWPYRRVLAKALFDFRGGERNQLSLRRGCRVVVLSKEGDAKGWWKGKIGDQVGFFPKEYVEEE</sequence>
<keyword evidence="4" id="KW-0479">Metal-binding</keyword>
<evidence type="ECO:0000256" key="6">
    <source>
        <dbReference type="ARBA" id="ARBA00022833"/>
    </source>
</evidence>
<dbReference type="InterPro" id="IPR035899">
    <property type="entry name" value="DBL_dom_sf"/>
</dbReference>
<keyword evidence="1 9" id="KW-0728">SH3 domain</keyword>
<dbReference type="Gene3D" id="1.20.900.10">
    <property type="entry name" value="Dbl homology (DH) domain"/>
    <property type="match status" value="1"/>
</dbReference>
<dbReference type="SUPFAM" id="SSF50729">
    <property type="entry name" value="PH domain-like"/>
    <property type="match status" value="1"/>
</dbReference>
<evidence type="ECO:0000259" key="12">
    <source>
        <dbReference type="PROSITE" id="PS50002"/>
    </source>
</evidence>
<feature type="domain" description="SH3" evidence="12">
    <location>
        <begin position="537"/>
        <end position="596"/>
    </location>
</feature>
<dbReference type="InterPro" id="IPR002219">
    <property type="entry name" value="PKC_DAG/PE"/>
</dbReference>
<dbReference type="GO" id="GO:0016477">
    <property type="term" value="P:cell migration"/>
    <property type="evidence" value="ECO:0007669"/>
    <property type="project" value="TreeGrafter"/>
</dbReference>
<dbReference type="SMART" id="SM00233">
    <property type="entry name" value="PH"/>
    <property type="match status" value="1"/>
</dbReference>
<protein>
    <submittedName>
        <fullName evidence="16">Protein vav</fullName>
    </submittedName>
</protein>
<organism evidence="16 17">
    <name type="scientific">Melipona quadrifasciata</name>
    <dbReference type="NCBI Taxonomy" id="166423"/>
    <lineage>
        <taxon>Eukaryota</taxon>
        <taxon>Metazoa</taxon>
        <taxon>Ecdysozoa</taxon>
        <taxon>Arthropoda</taxon>
        <taxon>Hexapoda</taxon>
        <taxon>Insecta</taxon>
        <taxon>Pterygota</taxon>
        <taxon>Neoptera</taxon>
        <taxon>Endopterygota</taxon>
        <taxon>Hymenoptera</taxon>
        <taxon>Apocrita</taxon>
        <taxon>Aculeata</taxon>
        <taxon>Apoidea</taxon>
        <taxon>Anthophila</taxon>
        <taxon>Apidae</taxon>
        <taxon>Melipona</taxon>
    </lineage>
</organism>
<evidence type="ECO:0000259" key="11">
    <source>
        <dbReference type="PROSITE" id="PS50001"/>
    </source>
</evidence>
<proteinExistence type="predicted"/>
<dbReference type="PANTHER" id="PTHR45818:SF3">
    <property type="entry name" value="PROTEIN VAV"/>
    <property type="match status" value="1"/>
</dbReference>
<dbReference type="Pfam" id="PF00018">
    <property type="entry name" value="SH3_1"/>
    <property type="match status" value="1"/>
</dbReference>
<feature type="domain" description="SH2" evidence="11">
    <location>
        <begin position="432"/>
        <end position="537"/>
    </location>
</feature>
<dbReference type="CDD" id="cd00160">
    <property type="entry name" value="RhoGEF"/>
    <property type="match status" value="1"/>
</dbReference>
<evidence type="ECO:0000259" key="14">
    <source>
        <dbReference type="PROSITE" id="PS50010"/>
    </source>
</evidence>
<dbReference type="InterPro" id="IPR001849">
    <property type="entry name" value="PH_domain"/>
</dbReference>
<keyword evidence="3" id="KW-0344">Guanine-nucleotide releasing factor</keyword>
<keyword evidence="7 8" id="KW-0727">SH2 domain</keyword>
<evidence type="ECO:0000313" key="16">
    <source>
        <dbReference type="EMBL" id="KOX79097.1"/>
    </source>
</evidence>
<dbReference type="InterPro" id="IPR000219">
    <property type="entry name" value="DH_dom"/>
</dbReference>
<dbReference type="GO" id="GO:0046872">
    <property type="term" value="F:metal ion binding"/>
    <property type="evidence" value="ECO:0007669"/>
    <property type="project" value="UniProtKB-KW"/>
</dbReference>
<dbReference type="InterPro" id="IPR001452">
    <property type="entry name" value="SH3_domain"/>
</dbReference>
<evidence type="ECO:0000259" key="13">
    <source>
        <dbReference type="PROSITE" id="PS50003"/>
    </source>
</evidence>
<dbReference type="Pfam" id="PF00621">
    <property type="entry name" value="RhoGEF"/>
    <property type="match status" value="1"/>
</dbReference>
<dbReference type="InterPro" id="IPR000980">
    <property type="entry name" value="SH2"/>
</dbReference>
<keyword evidence="17" id="KW-1185">Reference proteome</keyword>
<accession>A0A0M9A802</accession>
<gene>
    <name evidence="16" type="ORF">WN51_09907</name>
</gene>
<dbReference type="SMART" id="SM00325">
    <property type="entry name" value="RhoGEF"/>
    <property type="match status" value="1"/>
</dbReference>
<dbReference type="SMART" id="SM00252">
    <property type="entry name" value="SH2"/>
    <property type="match status" value="1"/>
</dbReference>
<dbReference type="SUPFAM" id="SSF55550">
    <property type="entry name" value="SH2 domain"/>
    <property type="match status" value="1"/>
</dbReference>
<dbReference type="SUPFAM" id="SSF48065">
    <property type="entry name" value="DBL homology domain (DH-domain)"/>
    <property type="match status" value="1"/>
</dbReference>
<dbReference type="Proteomes" id="UP000053105">
    <property type="component" value="Unassembled WGS sequence"/>
</dbReference>
<dbReference type="InterPro" id="IPR036860">
    <property type="entry name" value="SH2_dom_sf"/>
</dbReference>
<dbReference type="AlphaFoldDB" id="A0A0M9A802"/>
<keyword evidence="2" id="KW-0597">Phosphoprotein</keyword>
<reference evidence="16 17" key="1">
    <citation type="submission" date="2015-07" db="EMBL/GenBank/DDBJ databases">
        <title>The genome of Melipona quadrifasciata.</title>
        <authorList>
            <person name="Pan H."/>
            <person name="Kapheim K."/>
        </authorList>
    </citation>
    <scope>NUCLEOTIDE SEQUENCE [LARGE SCALE GENOMIC DNA]</scope>
    <source>
        <strain evidence="16">0111107301</strain>
        <tissue evidence="16">Whole body</tissue>
    </source>
</reference>
<evidence type="ECO:0000256" key="4">
    <source>
        <dbReference type="ARBA" id="ARBA00022723"/>
    </source>
</evidence>
<dbReference type="Pfam" id="PF00017">
    <property type="entry name" value="SH2"/>
    <property type="match status" value="1"/>
</dbReference>
<dbReference type="STRING" id="166423.A0A0M9A802"/>
<keyword evidence="6" id="KW-0862">Zinc</keyword>
<dbReference type="OrthoDB" id="5340910at2759"/>
<dbReference type="PROSITE" id="PS50010">
    <property type="entry name" value="DH_2"/>
    <property type="match status" value="1"/>
</dbReference>
<dbReference type="Gene3D" id="2.30.29.30">
    <property type="entry name" value="Pleckstrin-homology domain (PH domain)/Phosphotyrosine-binding domain (PTB)"/>
    <property type="match status" value="1"/>
</dbReference>
<name>A0A0M9A802_9HYME</name>
<dbReference type="PROSITE" id="PS50003">
    <property type="entry name" value="PH_DOMAIN"/>
    <property type="match status" value="1"/>
</dbReference>
<dbReference type="GO" id="GO:0005085">
    <property type="term" value="F:guanyl-nucleotide exchange factor activity"/>
    <property type="evidence" value="ECO:0007669"/>
    <property type="project" value="UniProtKB-KW"/>
</dbReference>
<feature type="domain" description="PH" evidence="13">
    <location>
        <begin position="272"/>
        <end position="377"/>
    </location>
</feature>
<dbReference type="PROSITE" id="PS50001">
    <property type="entry name" value="SH2"/>
    <property type="match status" value="1"/>
</dbReference>
<feature type="region of interest" description="Disordered" evidence="10">
    <location>
        <begin position="1"/>
        <end position="24"/>
    </location>
</feature>
<evidence type="ECO:0000256" key="2">
    <source>
        <dbReference type="ARBA" id="ARBA00022553"/>
    </source>
</evidence>
<dbReference type="GO" id="GO:0048468">
    <property type="term" value="P:cell development"/>
    <property type="evidence" value="ECO:0007669"/>
    <property type="project" value="UniProtKB-ARBA"/>
</dbReference>
<dbReference type="Gene3D" id="3.30.505.10">
    <property type="entry name" value="SH2 domain"/>
    <property type="match status" value="1"/>
</dbReference>
<dbReference type="CDD" id="cd01223">
    <property type="entry name" value="PH_Vav"/>
    <property type="match status" value="1"/>
</dbReference>
<dbReference type="Gene3D" id="3.30.60.20">
    <property type="match status" value="1"/>
</dbReference>
<dbReference type="InterPro" id="IPR037832">
    <property type="entry name" value="PH_Vav"/>
</dbReference>
<evidence type="ECO:0000256" key="8">
    <source>
        <dbReference type="PROSITE-ProRule" id="PRU00191"/>
    </source>
</evidence>
<dbReference type="Pfam" id="PF00130">
    <property type="entry name" value="C1_1"/>
    <property type="match status" value="1"/>
</dbReference>
<evidence type="ECO:0000256" key="5">
    <source>
        <dbReference type="ARBA" id="ARBA00022737"/>
    </source>
</evidence>
<evidence type="ECO:0000256" key="3">
    <source>
        <dbReference type="ARBA" id="ARBA00022658"/>
    </source>
</evidence>
<evidence type="ECO:0000256" key="1">
    <source>
        <dbReference type="ARBA" id="ARBA00022443"/>
    </source>
</evidence>
<dbReference type="PROSITE" id="PS50081">
    <property type="entry name" value="ZF_DAG_PE_2"/>
    <property type="match status" value="1"/>
</dbReference>